<dbReference type="InterPro" id="IPR036156">
    <property type="entry name" value="Beta-gal/glucu_dom_sf"/>
</dbReference>
<dbReference type="GO" id="GO:0005975">
    <property type="term" value="P:carbohydrate metabolic process"/>
    <property type="evidence" value="ECO:0007669"/>
    <property type="project" value="InterPro"/>
</dbReference>
<dbReference type="Pfam" id="PF00703">
    <property type="entry name" value="Glyco_hydro_2"/>
    <property type="match status" value="1"/>
</dbReference>
<dbReference type="PROSITE" id="PS00608">
    <property type="entry name" value="GLYCOSYL_HYDROL_F2_2"/>
    <property type="match status" value="1"/>
</dbReference>
<evidence type="ECO:0000259" key="1">
    <source>
        <dbReference type="Pfam" id="PF00703"/>
    </source>
</evidence>
<gene>
    <name evidence="5" type="ORF">KP509_26G022600</name>
</gene>
<dbReference type="EMBL" id="CM035431">
    <property type="protein sequence ID" value="KAH7296410.1"/>
    <property type="molecule type" value="Genomic_DNA"/>
</dbReference>
<dbReference type="OMA" id="PIPYHRG"/>
<dbReference type="Gene3D" id="2.60.40.10">
    <property type="entry name" value="Immunoglobulins"/>
    <property type="match status" value="3"/>
</dbReference>
<dbReference type="Pfam" id="PF18368">
    <property type="entry name" value="Ig_GlcNase"/>
    <property type="match status" value="1"/>
</dbReference>
<dbReference type="SUPFAM" id="SSF49303">
    <property type="entry name" value="beta-Galactosidase/glucuronidase domain"/>
    <property type="match status" value="3"/>
</dbReference>
<feature type="domain" description="Glycoside hydrolase family 2 catalytic" evidence="2">
    <location>
        <begin position="172"/>
        <end position="305"/>
    </location>
</feature>
<dbReference type="GO" id="GO:0004553">
    <property type="term" value="F:hydrolase activity, hydrolyzing O-glycosyl compounds"/>
    <property type="evidence" value="ECO:0007669"/>
    <property type="project" value="InterPro"/>
</dbReference>
<dbReference type="InterPro" id="IPR006102">
    <property type="entry name" value="Ig-like_GH2"/>
</dbReference>
<feature type="domain" description="Exo-beta-D-glucosaminidase Ig-fold" evidence="4">
    <location>
        <begin position="718"/>
        <end position="786"/>
    </location>
</feature>
<dbReference type="InterPro" id="IPR013783">
    <property type="entry name" value="Ig-like_fold"/>
</dbReference>
<dbReference type="InterPro" id="IPR041447">
    <property type="entry name" value="Mannosidase_ig"/>
</dbReference>
<dbReference type="InterPro" id="IPR017853">
    <property type="entry name" value="GH"/>
</dbReference>
<reference evidence="5" key="1">
    <citation type="submission" date="2021-08" db="EMBL/GenBank/DDBJ databases">
        <title>WGS assembly of Ceratopteris richardii.</title>
        <authorList>
            <person name="Marchant D.B."/>
            <person name="Chen G."/>
            <person name="Jenkins J."/>
            <person name="Shu S."/>
            <person name="Leebens-Mack J."/>
            <person name="Grimwood J."/>
            <person name="Schmutz J."/>
            <person name="Soltis P."/>
            <person name="Soltis D."/>
            <person name="Chen Z.-H."/>
        </authorList>
    </citation>
    <scope>NUCLEOTIDE SEQUENCE</scope>
    <source>
        <strain evidence="5">Whitten #5841</strain>
        <tissue evidence="5">Leaf</tissue>
    </source>
</reference>
<accession>A0A8T2RKB3</accession>
<dbReference type="AlphaFoldDB" id="A0A8T2RKB3"/>
<proteinExistence type="predicted"/>
<dbReference type="InterPro" id="IPR006103">
    <property type="entry name" value="Glyco_hydro_2_cat"/>
</dbReference>
<comment type="caution">
    <text evidence="5">The sequence shown here is derived from an EMBL/GenBank/DDBJ whole genome shotgun (WGS) entry which is preliminary data.</text>
</comment>
<dbReference type="Pfam" id="PF02836">
    <property type="entry name" value="Glyco_hydro_2_C"/>
    <property type="match status" value="1"/>
</dbReference>
<sequence length="796" mass="90792">MISLSIFVGSEHAHIYIFFCCIYRDRNTGIWDEVSFHTTGPVKMSNPHLVSSFFDNFKRVYLHSSIELMNMNSEAVSCTVKMEIQLASRNNIEHVVEQDITVPPEATTLFTLPQVFFYKPDLWWPNGMGKQTLHKVDISVSVKGYGESDSWSHLFGFRKIENYIDSSTGGRLFKVNGEPIFIRGGNWIVSDGLLRLTKERYKSDIDFHADMNFNMIRCWGGGITERPEFYENCDRRGLLVWQEFWITGDNNGRGVNPPSDPEWPLDHQLFLTCAKDTIKLLRNYASLALWVGGNEQHPADDLNKVLIDYLQLHPYFEIPLVSENPELHNSVEDPSRWLDGTRVYIQGSLWDGFAKGNGDFSDGPYGIQNPADFFKDSFYAYGFNPEVGSVGMPVAATIKATMPPEAWVIPDFIEEDDGYLAEVPNPTWQYHKYIAYSDPGKVHDQIVSYGEPKDLDDFCEKAQLANYIQYRALMEGWTSRMWTKYTGVLIWKNQNPWTGLRGQFYDHLHDQTGAFFGVRSACEPIHVQLNLDTYNVEVVNTTSSPLENVSVEGSVWCLDGSMPYSQRMDNITVPVNKTLTVFQMAYPTSKDAQPVYFLLLKLLGSSQHTLSRNFYWLHLPGQNYKALEAFRSEKIPLSINMTSTLTGRMCQVRIVVENPTGKVHLKGDEASEDTSISSPSLSSSLWSRLCPCFFVSKISKLFPAEDSQDIHKVKEFHKNQTAKVAFWLHFSVVFMNDGGKEMRILPVNYSQNYISLIPGERMDVIISFEVPENIKNPLVKLTGWNIQEKNLSLSVP</sequence>
<dbReference type="PANTHER" id="PTHR43536">
    <property type="entry name" value="MANNOSYLGLYCOPROTEIN ENDO-BETA-MANNOSIDASE"/>
    <property type="match status" value="1"/>
</dbReference>
<dbReference type="Pfam" id="PF17786">
    <property type="entry name" value="Mannosidase_ig"/>
    <property type="match status" value="1"/>
</dbReference>
<protein>
    <recommendedName>
        <fullName evidence="7">Mannosylglycoprotein endo-beta-mannosidase</fullName>
    </recommendedName>
</protein>
<dbReference type="InterPro" id="IPR041351">
    <property type="entry name" value="Ig_GlcNase"/>
</dbReference>
<dbReference type="OrthoDB" id="408532at2759"/>
<feature type="domain" description="Glycoside hydrolase family 2 immunoglobulin-like beta-sandwich" evidence="1">
    <location>
        <begin position="45"/>
        <end position="158"/>
    </location>
</feature>
<dbReference type="Proteomes" id="UP000825935">
    <property type="component" value="Chromosome 26"/>
</dbReference>
<dbReference type="Gene3D" id="3.20.20.80">
    <property type="entry name" value="Glycosidases"/>
    <property type="match status" value="1"/>
</dbReference>
<feature type="domain" description="Mannosidase Ig/CBM-like" evidence="3">
    <location>
        <begin position="533"/>
        <end position="618"/>
    </location>
</feature>
<evidence type="ECO:0000259" key="2">
    <source>
        <dbReference type="Pfam" id="PF02836"/>
    </source>
</evidence>
<evidence type="ECO:0000313" key="6">
    <source>
        <dbReference type="Proteomes" id="UP000825935"/>
    </source>
</evidence>
<dbReference type="InterPro" id="IPR043534">
    <property type="entry name" value="EBDG/EBM"/>
</dbReference>
<dbReference type="SUPFAM" id="SSF51445">
    <property type="entry name" value="(Trans)glycosidases"/>
    <property type="match status" value="1"/>
</dbReference>
<keyword evidence="6" id="KW-1185">Reference proteome</keyword>
<dbReference type="PANTHER" id="PTHR43536:SF1">
    <property type="entry name" value="MANNOSYLGLYCOPROTEIN ENDO-BETA-MANNOSIDASE"/>
    <property type="match status" value="1"/>
</dbReference>
<organism evidence="5 6">
    <name type="scientific">Ceratopteris richardii</name>
    <name type="common">Triangle waterfern</name>
    <dbReference type="NCBI Taxonomy" id="49495"/>
    <lineage>
        <taxon>Eukaryota</taxon>
        <taxon>Viridiplantae</taxon>
        <taxon>Streptophyta</taxon>
        <taxon>Embryophyta</taxon>
        <taxon>Tracheophyta</taxon>
        <taxon>Polypodiopsida</taxon>
        <taxon>Polypodiidae</taxon>
        <taxon>Polypodiales</taxon>
        <taxon>Pteridineae</taxon>
        <taxon>Pteridaceae</taxon>
        <taxon>Parkerioideae</taxon>
        <taxon>Ceratopteris</taxon>
    </lineage>
</organism>
<evidence type="ECO:0008006" key="7">
    <source>
        <dbReference type="Google" id="ProtNLM"/>
    </source>
</evidence>
<evidence type="ECO:0000259" key="4">
    <source>
        <dbReference type="Pfam" id="PF18368"/>
    </source>
</evidence>
<dbReference type="InterPro" id="IPR023232">
    <property type="entry name" value="Glyco_hydro_2_AS"/>
</dbReference>
<evidence type="ECO:0000259" key="3">
    <source>
        <dbReference type="Pfam" id="PF17786"/>
    </source>
</evidence>
<evidence type="ECO:0000313" key="5">
    <source>
        <dbReference type="EMBL" id="KAH7296410.1"/>
    </source>
</evidence>
<name>A0A8T2RKB3_CERRI</name>